<feature type="chain" id="PRO_5045548137" evidence="3">
    <location>
        <begin position="26"/>
        <end position="137"/>
    </location>
</feature>
<evidence type="ECO:0000313" key="5">
    <source>
        <dbReference type="Proteomes" id="UP001642483"/>
    </source>
</evidence>
<proteinExistence type="inferred from homology"/>
<protein>
    <submittedName>
        <fullName evidence="4">Uncharacterized protein</fullName>
    </submittedName>
</protein>
<feature type="signal peptide" evidence="3">
    <location>
        <begin position="1"/>
        <end position="25"/>
    </location>
</feature>
<dbReference type="Proteomes" id="UP001642483">
    <property type="component" value="Unassembled WGS sequence"/>
</dbReference>
<organism evidence="4 5">
    <name type="scientific">Clavelina lepadiformis</name>
    <name type="common">Light-bulb sea squirt</name>
    <name type="synonym">Ascidia lepadiformis</name>
    <dbReference type="NCBI Taxonomy" id="159417"/>
    <lineage>
        <taxon>Eukaryota</taxon>
        <taxon>Metazoa</taxon>
        <taxon>Chordata</taxon>
        <taxon>Tunicata</taxon>
        <taxon>Ascidiacea</taxon>
        <taxon>Aplousobranchia</taxon>
        <taxon>Clavelinidae</taxon>
        <taxon>Clavelina</taxon>
    </lineage>
</organism>
<keyword evidence="5" id="KW-1185">Reference proteome</keyword>
<accession>A0ABP0GHP9</accession>
<sequence>MRGQKFAFRFAAIYFSLQIFDLASSVKEVSMVPLEIDIFNGPGGHCTITMRNRCCMKDHGLTQQQRAKCTCVSGYVAGTTKGQPSCVHKSIKSKKKWCQMKPCLEDEKCALFINKFKKVEGWECKKGSVTKRTKIKE</sequence>
<comment type="caution">
    <text evidence="4">The sequence shown here is derived from an EMBL/GenBank/DDBJ whole genome shotgun (WGS) entry which is preliminary data.</text>
</comment>
<name>A0ABP0GHP9_CLALP</name>
<dbReference type="Pfam" id="PF12020">
    <property type="entry name" value="TAFA"/>
    <property type="match status" value="1"/>
</dbReference>
<gene>
    <name evidence="4" type="ORF">CVLEPA_LOCUS23112</name>
</gene>
<evidence type="ECO:0000256" key="2">
    <source>
        <dbReference type="ARBA" id="ARBA00022729"/>
    </source>
</evidence>
<dbReference type="EMBL" id="CAWYQH010000119">
    <property type="protein sequence ID" value="CAK8690498.1"/>
    <property type="molecule type" value="Genomic_DNA"/>
</dbReference>
<dbReference type="InterPro" id="IPR020350">
    <property type="entry name" value="Chemokine-like_TAFA"/>
</dbReference>
<evidence type="ECO:0000256" key="1">
    <source>
        <dbReference type="ARBA" id="ARBA00006101"/>
    </source>
</evidence>
<keyword evidence="2 3" id="KW-0732">Signal</keyword>
<comment type="similarity">
    <text evidence="1">Belongs to the TAFA family.</text>
</comment>
<dbReference type="PANTHER" id="PTHR31770">
    <property type="entry name" value="CHEMOKINE-LIKE PROTEIN TAFA FAMILY MEMBER"/>
    <property type="match status" value="1"/>
</dbReference>
<evidence type="ECO:0000313" key="4">
    <source>
        <dbReference type="EMBL" id="CAK8690498.1"/>
    </source>
</evidence>
<reference evidence="4 5" key="1">
    <citation type="submission" date="2024-02" db="EMBL/GenBank/DDBJ databases">
        <authorList>
            <person name="Daric V."/>
            <person name="Darras S."/>
        </authorList>
    </citation>
    <scope>NUCLEOTIDE SEQUENCE [LARGE SCALE GENOMIC DNA]</scope>
</reference>
<dbReference type="InterPro" id="IPR051743">
    <property type="entry name" value="TAFA_chemokine-like"/>
</dbReference>
<evidence type="ECO:0000256" key="3">
    <source>
        <dbReference type="SAM" id="SignalP"/>
    </source>
</evidence>